<dbReference type="EMBL" id="QUAB01000048">
    <property type="protein sequence ID" value="REJ03914.1"/>
    <property type="molecule type" value="Genomic_DNA"/>
</dbReference>
<evidence type="ECO:0000313" key="3">
    <source>
        <dbReference type="Proteomes" id="UP000262172"/>
    </source>
</evidence>
<keyword evidence="1" id="KW-1133">Transmembrane helix</keyword>
<feature type="transmembrane region" description="Helical" evidence="1">
    <location>
        <begin position="35"/>
        <end position="56"/>
    </location>
</feature>
<proteinExistence type="predicted"/>
<evidence type="ECO:0000313" key="2">
    <source>
        <dbReference type="EMBL" id="REJ03914.1"/>
    </source>
</evidence>
<dbReference type="AlphaFoldDB" id="A0A371NP10"/>
<dbReference type="OrthoDB" id="4950602at2"/>
<dbReference type="Proteomes" id="UP000262172">
    <property type="component" value="Unassembled WGS sequence"/>
</dbReference>
<name>A0A371NP10_9MICO</name>
<dbReference type="RefSeq" id="WP_116243434.1">
    <property type="nucleotide sequence ID" value="NZ_QUAB01000048.1"/>
</dbReference>
<comment type="caution">
    <text evidence="2">The sequence shown here is derived from an EMBL/GenBank/DDBJ whole genome shotgun (WGS) entry which is preliminary data.</text>
</comment>
<evidence type="ECO:0000256" key="1">
    <source>
        <dbReference type="SAM" id="Phobius"/>
    </source>
</evidence>
<reference evidence="2 3" key="1">
    <citation type="submission" date="2018-08" db="EMBL/GenBank/DDBJ databases">
        <title>Isolation, diversity and antifungal activity of Actinobacteria from cow dung.</title>
        <authorList>
            <person name="Ling L."/>
        </authorList>
    </citation>
    <scope>NUCLEOTIDE SEQUENCE [LARGE SCALE GENOMIC DNA]</scope>
    <source>
        <strain evidence="2 3">NEAU-LLE</strain>
    </source>
</reference>
<organism evidence="2 3">
    <name type="scientific">Microbacterium bovistercoris</name>
    <dbReference type="NCBI Taxonomy" id="2293570"/>
    <lineage>
        <taxon>Bacteria</taxon>
        <taxon>Bacillati</taxon>
        <taxon>Actinomycetota</taxon>
        <taxon>Actinomycetes</taxon>
        <taxon>Micrococcales</taxon>
        <taxon>Microbacteriaceae</taxon>
        <taxon>Microbacterium</taxon>
    </lineage>
</organism>
<keyword evidence="1" id="KW-0472">Membrane</keyword>
<accession>A0A371NP10</accession>
<keyword evidence="3" id="KW-1185">Reference proteome</keyword>
<keyword evidence="1" id="KW-0812">Transmembrane</keyword>
<gene>
    <name evidence="2" type="ORF">DY023_16470</name>
</gene>
<sequence length="69" mass="7228">MRATRIVLLALGAAGIVYGAWLLVTTQRPDQLLSVALWLAGAIIAHDFVLVPLLTLARGSRGSRGSATS</sequence>
<protein>
    <submittedName>
        <fullName evidence="2">Uncharacterized protein</fullName>
    </submittedName>
</protein>